<keyword evidence="3" id="KW-1185">Reference proteome</keyword>
<evidence type="ECO:0000256" key="1">
    <source>
        <dbReference type="SAM" id="Phobius"/>
    </source>
</evidence>
<evidence type="ECO:0000313" key="4">
    <source>
        <dbReference type="WBParaSite" id="ASIM_0000565201-mRNA-1"/>
    </source>
</evidence>
<gene>
    <name evidence="2" type="ORF">ASIM_LOCUS5451</name>
</gene>
<reference evidence="2 3" key="2">
    <citation type="submission" date="2018-11" db="EMBL/GenBank/DDBJ databases">
        <authorList>
            <consortium name="Pathogen Informatics"/>
        </authorList>
    </citation>
    <scope>NUCLEOTIDE SEQUENCE [LARGE SCALE GENOMIC DNA]</scope>
</reference>
<dbReference type="WBParaSite" id="ASIM_0000565201-mRNA-1">
    <property type="protein sequence ID" value="ASIM_0000565201-mRNA-1"/>
    <property type="gene ID" value="ASIM_0000565201"/>
</dbReference>
<proteinExistence type="predicted"/>
<sequence>MRVCDLFWQFYPPLNAGFGDLAIRPVLGFETCPLDRHEYITDFECTGTDKKLVHESMLSFYSGHSAFSFYAAWYTAVGFCIVLCNIYNIFII</sequence>
<keyword evidence="1" id="KW-0812">Transmembrane</keyword>
<reference evidence="4" key="1">
    <citation type="submission" date="2017-02" db="UniProtKB">
        <authorList>
            <consortium name="WormBaseParasite"/>
        </authorList>
    </citation>
    <scope>IDENTIFICATION</scope>
</reference>
<dbReference type="EMBL" id="UYRR01010658">
    <property type="protein sequence ID" value="VDK25558.1"/>
    <property type="molecule type" value="Genomic_DNA"/>
</dbReference>
<dbReference type="Proteomes" id="UP000267096">
    <property type="component" value="Unassembled WGS sequence"/>
</dbReference>
<evidence type="ECO:0000313" key="3">
    <source>
        <dbReference type="Proteomes" id="UP000267096"/>
    </source>
</evidence>
<dbReference type="OrthoDB" id="8907274at2759"/>
<name>A0A0M3JDG5_ANISI</name>
<dbReference type="Gene3D" id="1.20.144.10">
    <property type="entry name" value="Phosphatidic acid phosphatase type 2/haloperoxidase"/>
    <property type="match status" value="1"/>
</dbReference>
<accession>A0A0M3JDG5</accession>
<keyword evidence="1" id="KW-0472">Membrane</keyword>
<keyword evidence="1" id="KW-1133">Transmembrane helix</keyword>
<dbReference type="AlphaFoldDB" id="A0A0M3JDG5"/>
<feature type="transmembrane region" description="Helical" evidence="1">
    <location>
        <begin position="67"/>
        <end position="90"/>
    </location>
</feature>
<evidence type="ECO:0000313" key="2">
    <source>
        <dbReference type="EMBL" id="VDK25558.1"/>
    </source>
</evidence>
<protein>
    <submittedName>
        <fullName evidence="4">AcidPPc domain-containing protein</fullName>
    </submittedName>
</protein>
<organism evidence="4">
    <name type="scientific">Anisakis simplex</name>
    <name type="common">Herring worm</name>
    <dbReference type="NCBI Taxonomy" id="6269"/>
    <lineage>
        <taxon>Eukaryota</taxon>
        <taxon>Metazoa</taxon>
        <taxon>Ecdysozoa</taxon>
        <taxon>Nematoda</taxon>
        <taxon>Chromadorea</taxon>
        <taxon>Rhabditida</taxon>
        <taxon>Spirurina</taxon>
        <taxon>Ascaridomorpha</taxon>
        <taxon>Ascaridoidea</taxon>
        <taxon>Anisakidae</taxon>
        <taxon>Anisakis</taxon>
        <taxon>Anisakis simplex complex</taxon>
    </lineage>
</organism>